<reference evidence="8 9" key="1">
    <citation type="journal article" date="2020" name="Microorganisms">
        <title>Osmotic Adaptation and Compatible Solute Biosynthesis of Phototrophic Bacteria as Revealed from Genome Analyses.</title>
        <authorList>
            <person name="Imhoff J.F."/>
            <person name="Rahn T."/>
            <person name="Kunzel S."/>
            <person name="Keller A."/>
            <person name="Neulinger S.C."/>
        </authorList>
    </citation>
    <scope>NUCLEOTIDE SEQUENCE [LARGE SCALE GENOMIC DNA]</scope>
    <source>
        <strain evidence="8 9">DSM 9895</strain>
    </source>
</reference>
<gene>
    <name evidence="8" type="ORF">CKO28_16785</name>
</gene>
<dbReference type="Gene3D" id="3.40.140.10">
    <property type="entry name" value="Cytidine Deaminase, domain 2"/>
    <property type="match status" value="1"/>
</dbReference>
<keyword evidence="1" id="KW-0645">Protease</keyword>
<dbReference type="Proteomes" id="UP001296873">
    <property type="component" value="Unassembled WGS sequence"/>
</dbReference>
<dbReference type="Pfam" id="PF14464">
    <property type="entry name" value="Prok-JAB"/>
    <property type="match status" value="1"/>
</dbReference>
<protein>
    <recommendedName>
        <fullName evidence="10">JAB domain-containing protein</fullName>
    </recommendedName>
</protein>
<dbReference type="SUPFAM" id="SSF69572">
    <property type="entry name" value="Activating enzymes of the ubiquitin-like proteins"/>
    <property type="match status" value="1"/>
</dbReference>
<dbReference type="Gene3D" id="3.40.50.720">
    <property type="entry name" value="NAD(P)-binding Rossmann-like Domain"/>
    <property type="match status" value="1"/>
</dbReference>
<evidence type="ECO:0000256" key="5">
    <source>
        <dbReference type="ARBA" id="ARBA00023049"/>
    </source>
</evidence>
<evidence type="ECO:0000259" key="7">
    <source>
        <dbReference type="Pfam" id="PF14464"/>
    </source>
</evidence>
<evidence type="ECO:0008006" key="10">
    <source>
        <dbReference type="Google" id="ProtNLM"/>
    </source>
</evidence>
<dbReference type="Pfam" id="PF00899">
    <property type="entry name" value="ThiF"/>
    <property type="match status" value="1"/>
</dbReference>
<comment type="caution">
    <text evidence="8">The sequence shown here is derived from an EMBL/GenBank/DDBJ whole genome shotgun (WGS) entry which is preliminary data.</text>
</comment>
<dbReference type="SUPFAM" id="SSF102712">
    <property type="entry name" value="JAB1/MPN domain"/>
    <property type="match status" value="1"/>
</dbReference>
<sequence>MFGDALRAHADRFLAVATRHRECRGGRITDVTDGRASIELDINVEMPQHMKADGAAPNGVRRTETATVVLGPSYPWSSPEFYLRHDFPRDLPHLQPAPPDAPPRPCLIDGNQRDYFIQFGLVEAGVFHLVHQLVLWLQRAAEGTLIDREQGWEPALRRDLSHLLVIDAEACRAMVDRQGGHRVLKARFYRSGPDDARLSSGAAALLQVGTDIVPLKRGDKDLLTSRREEDGALGSTVCCVIWPDKLPSGAPFVCERYMPETVTTLGALRQRADELGCGRALDAFLGSLERCYDGYVLSPPVPIAIVLCARRPFHMIDSPSDIELLPYIVELRAGPERASLFAAGDDEPVAPAMQLDIASPALLHRVSGAPGTGPVAMVGCGSVGSKMAMHLARSGVHIPVVSDSDILLPHNMARHALARPALSLSKSAELARELAHLGQSPQVHDNDLVADLTTREGRRAVLPKDAAFAVNTTASVGVREALSSLPPKDVKPRLAEAALFGRGHGAFLFVEGAAHNPTLCDLVAELYATAGSDRLRRLLFDRAHGLTEIQIGQGCGSLTMPMTDMRLSAMTAGLTEALLDEMQREQGDGRIIVGATAEHAPDTSWSRQTARPFEVIPIEAVEGWTLRISQRVLDQIRAEMGRCPEVETGGVMIGTCSARLKAITVVDLLPAPPDSIRSAGRFTLGTSGLKKAIKARHRTSGGTLFDVGTWHSHLADQGPSPLDRQTARELAAERPPPSVLLIATPGRLYALMHTSAVP</sequence>
<evidence type="ECO:0000313" key="9">
    <source>
        <dbReference type="Proteomes" id="UP001296873"/>
    </source>
</evidence>
<evidence type="ECO:0000256" key="2">
    <source>
        <dbReference type="ARBA" id="ARBA00022723"/>
    </source>
</evidence>
<dbReference type="InterPro" id="IPR028090">
    <property type="entry name" value="JAB_dom_prok"/>
</dbReference>
<dbReference type="EMBL" id="NRRL01000058">
    <property type="protein sequence ID" value="MBK1669697.1"/>
    <property type="molecule type" value="Genomic_DNA"/>
</dbReference>
<dbReference type="InterPro" id="IPR000594">
    <property type="entry name" value="ThiF_NAD_FAD-bd"/>
</dbReference>
<dbReference type="Pfam" id="PF14457">
    <property type="entry name" value="Prok-E2_A"/>
    <property type="match status" value="1"/>
</dbReference>
<evidence type="ECO:0000256" key="4">
    <source>
        <dbReference type="ARBA" id="ARBA00022833"/>
    </source>
</evidence>
<keyword evidence="5" id="KW-0482">Metalloprotease</keyword>
<evidence type="ECO:0000256" key="1">
    <source>
        <dbReference type="ARBA" id="ARBA00022670"/>
    </source>
</evidence>
<evidence type="ECO:0000259" key="6">
    <source>
        <dbReference type="Pfam" id="PF00899"/>
    </source>
</evidence>
<feature type="domain" description="JAB" evidence="7">
    <location>
        <begin position="630"/>
        <end position="744"/>
    </location>
</feature>
<keyword evidence="9" id="KW-1185">Reference proteome</keyword>
<proteinExistence type="predicted"/>
<organism evidence="8 9">
    <name type="scientific">Rhodovibrio sodomensis</name>
    <dbReference type="NCBI Taxonomy" id="1088"/>
    <lineage>
        <taxon>Bacteria</taxon>
        <taxon>Pseudomonadati</taxon>
        <taxon>Pseudomonadota</taxon>
        <taxon>Alphaproteobacteria</taxon>
        <taxon>Rhodospirillales</taxon>
        <taxon>Rhodovibrionaceae</taxon>
        <taxon>Rhodovibrio</taxon>
    </lineage>
</organism>
<dbReference type="InterPro" id="IPR035985">
    <property type="entry name" value="Ubiquitin-activating_enz"/>
</dbReference>
<keyword evidence="2" id="KW-0479">Metal-binding</keyword>
<evidence type="ECO:0000256" key="3">
    <source>
        <dbReference type="ARBA" id="ARBA00022801"/>
    </source>
</evidence>
<keyword evidence="4" id="KW-0862">Zinc</keyword>
<dbReference type="InterPro" id="IPR032865">
    <property type="entry name" value="Prok-E2_A"/>
</dbReference>
<name>A0ABS1DIE4_9PROT</name>
<feature type="domain" description="THIF-type NAD/FAD binding fold" evidence="6">
    <location>
        <begin position="375"/>
        <end position="435"/>
    </location>
</feature>
<evidence type="ECO:0000313" key="8">
    <source>
        <dbReference type="EMBL" id="MBK1669697.1"/>
    </source>
</evidence>
<keyword evidence="3" id="KW-0378">Hydrolase</keyword>
<accession>A0ABS1DIE4</accession>